<feature type="region of interest" description="Disordered" evidence="1">
    <location>
        <begin position="1"/>
        <end position="32"/>
    </location>
</feature>
<dbReference type="Proteomes" id="UP000694701">
    <property type="component" value="Unplaced"/>
</dbReference>
<dbReference type="AlphaFoldDB" id="A0A8C2EB21"/>
<proteinExistence type="predicted"/>
<name>A0A8C2EB21_CYPCA</name>
<evidence type="ECO:0000256" key="1">
    <source>
        <dbReference type="SAM" id="MobiDB-lite"/>
    </source>
</evidence>
<accession>A0A8C2EB21</accession>
<protein>
    <submittedName>
        <fullName evidence="2">Uncharacterized protein</fullName>
    </submittedName>
</protein>
<feature type="region of interest" description="Disordered" evidence="1">
    <location>
        <begin position="190"/>
        <end position="238"/>
    </location>
</feature>
<feature type="compositionally biased region" description="Basic and acidic residues" evidence="1">
    <location>
        <begin position="191"/>
        <end position="213"/>
    </location>
</feature>
<reference evidence="2" key="1">
    <citation type="submission" date="2025-08" db="UniProtKB">
        <authorList>
            <consortium name="Ensembl"/>
        </authorList>
    </citation>
    <scope>IDENTIFICATION</scope>
</reference>
<dbReference type="Ensembl" id="ENSCCRT00020042230.1">
    <property type="protein sequence ID" value="ENSCCRP00020038691.1"/>
    <property type="gene ID" value="ENSCCRG00020017253.1"/>
</dbReference>
<sequence length="238" mass="26747">AEGPNGHEDEEEDENVYTEIRTDSEAKEPGTTQHSYFSIKAFNLLIRKRKKISTSKSFGGPYDNCEDEESWTGCSGHKRKPYLDLLPNIPPVAGQVMWSRALALIFHHPSAVVVTEGLLLHSKYPSVSSHQKFGESRIENKDLKWDQFLTVVPNHQDEEEYDYEAHSSSHCDDNAAVPFFTKALTDMGLDSEEHRYPPNEKSDGGILERRRSVGDGNFFSPTNSHSSEPAGFDDAVCK</sequence>
<organism evidence="2 3">
    <name type="scientific">Cyprinus carpio</name>
    <name type="common">Common carp</name>
    <dbReference type="NCBI Taxonomy" id="7962"/>
    <lineage>
        <taxon>Eukaryota</taxon>
        <taxon>Metazoa</taxon>
        <taxon>Chordata</taxon>
        <taxon>Craniata</taxon>
        <taxon>Vertebrata</taxon>
        <taxon>Euteleostomi</taxon>
        <taxon>Actinopterygii</taxon>
        <taxon>Neopterygii</taxon>
        <taxon>Teleostei</taxon>
        <taxon>Ostariophysi</taxon>
        <taxon>Cypriniformes</taxon>
        <taxon>Cyprinidae</taxon>
        <taxon>Cyprininae</taxon>
        <taxon>Cyprinus</taxon>
    </lineage>
</organism>
<evidence type="ECO:0000313" key="2">
    <source>
        <dbReference type="Ensembl" id="ENSCCRP00020038691.1"/>
    </source>
</evidence>
<evidence type="ECO:0000313" key="3">
    <source>
        <dbReference type="Proteomes" id="UP000694701"/>
    </source>
</evidence>